<dbReference type="EMBL" id="AE014299">
    <property type="protein sequence ID" value="AAN56541.1"/>
    <property type="molecule type" value="Genomic_DNA"/>
</dbReference>
<proteinExistence type="predicted"/>
<dbReference type="Proteomes" id="UP000008186">
    <property type="component" value="Chromosome"/>
</dbReference>
<reference evidence="2 3" key="2">
    <citation type="journal article" date="2005" name="Proteomics">
        <title>Global detection and characterization of hypothetical proteins in Shewanella oneidensis MR-1 using LC-MS based proteomics.</title>
        <authorList>
            <person name="Elias D.A."/>
            <person name="Monroe M.E."/>
            <person name="Marshall M.J."/>
            <person name="Romine M.F."/>
            <person name="Belieav A.S."/>
            <person name="Fredrickson J.K."/>
            <person name="Anderson G.A."/>
            <person name="Smith R.D."/>
            <person name="Lipton M.S."/>
        </authorList>
    </citation>
    <scope>NUCLEOTIDE SEQUENCE [LARGE SCALE GENOMIC DNA]</scope>
    <source>
        <strain evidence="3">ATCC 700550 / JCM 31522 / CIP 106686 / LMG 19005 / NCIMB 14063 / MR-1</strain>
    </source>
</reference>
<keyword evidence="1" id="KW-0472">Membrane</keyword>
<name>Q8EBG8_SHEON</name>
<feature type="transmembrane region" description="Helical" evidence="1">
    <location>
        <begin position="64"/>
        <end position="83"/>
    </location>
</feature>
<accession>Q8EBG8</accession>
<dbReference type="AlphaFoldDB" id="Q8EBG8"/>
<dbReference type="RefSeq" id="WP_011073379.1">
    <property type="nucleotide sequence ID" value="NC_004347.2"/>
</dbReference>
<keyword evidence="1" id="KW-0812">Transmembrane</keyword>
<dbReference type="STRING" id="211586.SO_3550"/>
<keyword evidence="3" id="KW-1185">Reference proteome</keyword>
<dbReference type="HOGENOM" id="CLU_1179568_0_0_6"/>
<evidence type="ECO:0000313" key="3">
    <source>
        <dbReference type="Proteomes" id="UP000008186"/>
    </source>
</evidence>
<dbReference type="PaxDb" id="211586-SO_3550"/>
<evidence type="ECO:0000256" key="1">
    <source>
        <dbReference type="SAM" id="Phobius"/>
    </source>
</evidence>
<sequence>MSNSTLSSEEQALHQEVSAWYFRQALEMPPERLDQDILRLAQTQLSERNVSQLTPSAMPIWRRFPWVLSSAASLVIVVGLVMLNRGQFEEDMGAPAALTMSAPMPAAHVASDVADAKVQEAEMASQARLVEDTAKQNAPKEMMMAQANMAAEENIQAKSRSLPQVARAHPEGDVQATANTDTAALMLSLARLQELIESKQIQEALALEQTLVKQYPELSHISSAKVAADDAKAIAKFKALQQQLHPLRN</sequence>
<evidence type="ECO:0000313" key="2">
    <source>
        <dbReference type="EMBL" id="AAN56541.1"/>
    </source>
</evidence>
<dbReference type="KEGG" id="son:SO_3550"/>
<keyword evidence="1" id="KW-1133">Transmembrane helix</keyword>
<dbReference type="PATRIC" id="fig|211586.12.peg.3444"/>
<dbReference type="OrthoDB" id="6267431at2"/>
<protein>
    <submittedName>
        <fullName evidence="2">Anti-sigma factor</fullName>
    </submittedName>
</protein>
<reference evidence="2 3" key="3">
    <citation type="journal article" date="2008" name="Appl. Environ. Microbiol.">
        <title>Identification of mobile elements and pseudogenes in the Shewanella oneidensis MR-1 genome.</title>
        <authorList>
            <person name="Romine M.F."/>
            <person name="Carlson T.S."/>
            <person name="Norbeck A.D."/>
            <person name="McCue L.A."/>
            <person name="Lipton M.S."/>
        </authorList>
    </citation>
    <scope>NUCLEOTIDE SEQUENCE [LARGE SCALE GENOMIC DNA]</scope>
    <source>
        <strain evidence="3">ATCC 700550 / JCM 31522 / CIP 106686 / LMG 19005 / NCIMB 14063 / MR-1</strain>
    </source>
</reference>
<reference evidence="2 3" key="4">
    <citation type="journal article" date="2011" name="BMC Genomics">
        <title>Genome-wide protein localization prediction strategies for gram negative bacteria.</title>
        <authorList>
            <person name="Romine M.F."/>
        </authorList>
    </citation>
    <scope>NUCLEOTIDE SEQUENCE [LARGE SCALE GENOMIC DNA]</scope>
    <source>
        <strain evidence="3">ATCC 700550 / JCM 31522 / CIP 106686 / LMG 19005 / NCIMB 14063 / MR-1</strain>
    </source>
</reference>
<organism evidence="2 3">
    <name type="scientific">Shewanella oneidensis (strain ATCC 700550 / JCM 31522 / CIP 106686 / LMG 19005 / NCIMB 14063 / MR-1)</name>
    <dbReference type="NCBI Taxonomy" id="211586"/>
    <lineage>
        <taxon>Bacteria</taxon>
        <taxon>Pseudomonadati</taxon>
        <taxon>Pseudomonadota</taxon>
        <taxon>Gammaproteobacteria</taxon>
        <taxon>Alteromonadales</taxon>
        <taxon>Shewanellaceae</taxon>
        <taxon>Shewanella</taxon>
    </lineage>
</organism>
<reference evidence="2 3" key="1">
    <citation type="journal article" date="2002" name="Nat. Biotechnol.">
        <title>Genome sequence of the dissimilatory metal ion-reducing bacterium Shewanella oneidensis.</title>
        <authorList>
            <person name="Heidelberg J.F."/>
            <person name="Paulsen I.T."/>
            <person name="Nelson K.E."/>
            <person name="Gaidos E.J."/>
            <person name="Nelson W.C."/>
            <person name="Read T.D."/>
            <person name="Eisen J.A."/>
            <person name="Seshadri R."/>
            <person name="Ward N."/>
            <person name="Methe B."/>
            <person name="Clayton R.A."/>
            <person name="Meyer T."/>
            <person name="Tsapin A."/>
            <person name="Scott J."/>
            <person name="Beanan M."/>
            <person name="Brinkac L."/>
            <person name="Daugherty S."/>
            <person name="DeBoy R.T."/>
            <person name="Dodson R.J."/>
            <person name="Durkin A.S."/>
            <person name="Haft D.H."/>
            <person name="Kolonay J.F."/>
            <person name="Madupu R."/>
            <person name="Peterson J.D."/>
            <person name="Umayam L.A."/>
            <person name="White O."/>
            <person name="Wolf A.M."/>
            <person name="Vamathevan J."/>
            <person name="Weidman J."/>
            <person name="Impraim M."/>
            <person name="Lee K."/>
            <person name="Berry K."/>
            <person name="Lee C."/>
            <person name="Mueller J."/>
            <person name="Khouri H."/>
            <person name="Gill J."/>
            <person name="Utterback T.R."/>
            <person name="McDonald L.A."/>
            <person name="Feldblyum T.V."/>
            <person name="Smith H.O."/>
            <person name="Venter J.C."/>
            <person name="Nealson K.H."/>
            <person name="Fraser C.M."/>
        </authorList>
    </citation>
    <scope>NUCLEOTIDE SEQUENCE [LARGE SCALE GENOMIC DNA]</scope>
    <source>
        <strain evidence="3">ATCC 700550 / JCM 31522 / CIP 106686 / LMG 19005 / NCIMB 14063 / MR-1</strain>
    </source>
</reference>
<gene>
    <name evidence="2" type="ordered locus">SO_3550</name>
</gene>
<dbReference type="eggNOG" id="ENOG5031ED4">
    <property type="taxonomic scope" value="Bacteria"/>
</dbReference>
<dbReference type="BioCyc" id="SONE211586:G1GMP-3310-MONOMER"/>